<accession>A0ABQ6Z1B3</accession>
<dbReference type="Pfam" id="PF01501">
    <property type="entry name" value="Glyco_transf_8"/>
    <property type="match status" value="1"/>
</dbReference>
<evidence type="ECO:0000256" key="1">
    <source>
        <dbReference type="ARBA" id="ARBA00022676"/>
    </source>
</evidence>
<sequence length="284" mass="33244">MNLKEKIDILVTLDENYLPPLEVMLTSLHVNNPNRQFNIWLLHERIPAEKIEVLSLFVASFGSELLVRKVDNLLIKETVSIHDYPKEMYFRLLCGQFLPETVKRVIYLDPDTLIINSIEDLWSLDLEGNMMAAATHAGLTNISHTINNIRLGTSNVYFNSGIMLIDTDLAREKIQLEAIYEVIEKFEKQLILPDQDVLNYLYGENIKEIPEEIWNYDTRQSLTYFTKSKGTYDARWVLENTVILHFCGKPKPWKQKNLDKFSVLYVHYEQLMKRMKDTQKEIGE</sequence>
<dbReference type="EMBL" id="MAEL01000021">
    <property type="protein sequence ID" value="KAF1305204.1"/>
    <property type="molecule type" value="Genomic_DNA"/>
</dbReference>
<keyword evidence="3" id="KW-0479">Metal-binding</keyword>
<dbReference type="InterPro" id="IPR029044">
    <property type="entry name" value="Nucleotide-diphossugar_trans"/>
</dbReference>
<dbReference type="CDD" id="cd04194">
    <property type="entry name" value="GT8_A4GalT_like"/>
    <property type="match status" value="1"/>
</dbReference>
<dbReference type="Proteomes" id="UP000782705">
    <property type="component" value="Unassembled WGS sequence"/>
</dbReference>
<keyword evidence="2 4" id="KW-0808">Transferase</keyword>
<dbReference type="InterPro" id="IPR002495">
    <property type="entry name" value="Glyco_trans_8"/>
</dbReference>
<dbReference type="SUPFAM" id="SSF53448">
    <property type="entry name" value="Nucleotide-diphospho-sugar transferases"/>
    <property type="match status" value="1"/>
</dbReference>
<proteinExistence type="predicted"/>
<dbReference type="Gene3D" id="3.90.550.10">
    <property type="entry name" value="Spore Coat Polysaccharide Biosynthesis Protein SpsA, Chain A"/>
    <property type="match status" value="1"/>
</dbReference>
<protein>
    <submittedName>
        <fullName evidence="4">Glycosyl transferase</fullName>
    </submittedName>
</protein>
<comment type="caution">
    <text evidence="4">The sequence shown here is derived from an EMBL/GenBank/DDBJ whole genome shotgun (WGS) entry which is preliminary data.</text>
</comment>
<evidence type="ECO:0000313" key="4">
    <source>
        <dbReference type="EMBL" id="KAF1305204.1"/>
    </source>
</evidence>
<name>A0ABQ6Z1B3_9ENTE</name>
<reference evidence="4 5" key="1">
    <citation type="submission" date="2016-06" db="EMBL/GenBank/DDBJ databases">
        <title>Four novel species of enterococci isolated from chicken manure.</title>
        <authorList>
            <person name="Van Tyne D."/>
        </authorList>
    </citation>
    <scope>NUCLEOTIDE SEQUENCE [LARGE SCALE GENOMIC DNA]</scope>
    <source>
        <strain evidence="4 5">CU12B</strain>
    </source>
</reference>
<keyword evidence="5" id="KW-1185">Reference proteome</keyword>
<organism evidence="4 5">
    <name type="scientific">Candidatus Enterococcus willemsii</name>
    <dbReference type="NCBI Taxonomy" id="1857215"/>
    <lineage>
        <taxon>Bacteria</taxon>
        <taxon>Bacillati</taxon>
        <taxon>Bacillota</taxon>
        <taxon>Bacilli</taxon>
        <taxon>Lactobacillales</taxon>
        <taxon>Enterococcaceae</taxon>
        <taxon>Enterococcus</taxon>
    </lineage>
</organism>
<evidence type="ECO:0000256" key="3">
    <source>
        <dbReference type="ARBA" id="ARBA00022723"/>
    </source>
</evidence>
<dbReference type="InterPro" id="IPR050748">
    <property type="entry name" value="Glycosyltrans_8_dom-fam"/>
</dbReference>
<dbReference type="PANTHER" id="PTHR13778">
    <property type="entry name" value="GLYCOSYLTRANSFERASE 8 DOMAIN-CONTAINING PROTEIN"/>
    <property type="match status" value="1"/>
</dbReference>
<dbReference type="GO" id="GO:0016740">
    <property type="term" value="F:transferase activity"/>
    <property type="evidence" value="ECO:0007669"/>
    <property type="project" value="UniProtKB-KW"/>
</dbReference>
<evidence type="ECO:0000313" key="5">
    <source>
        <dbReference type="Proteomes" id="UP000782705"/>
    </source>
</evidence>
<gene>
    <name evidence="4" type="ORF">BAU17_12575</name>
</gene>
<keyword evidence="1" id="KW-0328">Glycosyltransferase</keyword>
<dbReference type="RefSeq" id="WP_202622270.1">
    <property type="nucleotide sequence ID" value="NZ_MAEL01000021.1"/>
</dbReference>
<evidence type="ECO:0000256" key="2">
    <source>
        <dbReference type="ARBA" id="ARBA00022679"/>
    </source>
</evidence>
<dbReference type="PANTHER" id="PTHR13778:SF47">
    <property type="entry name" value="LIPOPOLYSACCHARIDE 1,3-GALACTOSYLTRANSFERASE"/>
    <property type="match status" value="1"/>
</dbReference>